<dbReference type="GO" id="GO:0051156">
    <property type="term" value="P:glucose 6-phosphate metabolic process"/>
    <property type="evidence" value="ECO:0007669"/>
    <property type="project" value="TreeGrafter"/>
</dbReference>
<dbReference type="GO" id="GO:0005829">
    <property type="term" value="C:cytosol"/>
    <property type="evidence" value="ECO:0007669"/>
    <property type="project" value="TreeGrafter"/>
</dbReference>
<dbReference type="CDD" id="cd05016">
    <property type="entry name" value="SIS_PGI_2"/>
    <property type="match status" value="1"/>
</dbReference>
<dbReference type="SUPFAM" id="SSF53697">
    <property type="entry name" value="SIS domain"/>
    <property type="match status" value="1"/>
</dbReference>
<dbReference type="HAMAP" id="MF_00473">
    <property type="entry name" value="G6P_isomerase"/>
    <property type="match status" value="1"/>
</dbReference>
<gene>
    <name evidence="8" type="primary">pgi</name>
    <name evidence="10" type="ORF">A6A03_05195</name>
</gene>
<dbReference type="PANTHER" id="PTHR11469:SF1">
    <property type="entry name" value="GLUCOSE-6-PHOSPHATE ISOMERASE"/>
    <property type="match status" value="1"/>
</dbReference>
<dbReference type="RefSeq" id="WP_066791292.1">
    <property type="nucleotide sequence ID" value="NZ_LWQS01000103.1"/>
</dbReference>
<sequence length="468" mass="51138">MRHEDAGWRETQRIRLDVNNVFGPNGLTPAELEAEAARAAEAIAAVQSRREALGWPLLPEQDVTPFEQFAAAHRDRIDTFVVLGIGGSALGNIAVQTAINGPFYNLLPREQRGWPRLLVLDNSDPELNAGALRMLDLRRTMFNVISKSGTTAETMASFLYFRQALVEAVGEEKLGDHIVLTTDPSSGFLRQIGQREGWTMFDLPPKVGGRFSVLTSVGLLSAAMTGVNLRELLAGAAYGGELAANPDPLRNPAALGALVNYLCFRKGKPIVVMMPYANRLRDVADWFAQLWAESLGKAIDRQGKPARVGQTPVKALGATDQHSQVQLYMEGPYDKLINFIAVEQYAEEAPIPTAYEDLEGVSYLGGHTMAELIQAEQQATAIALSEAGQPNMTHIFPEINAFTLGQFLMLMEMQTAIAGELYDINAFDQPGVEAGKINTYALLGRRGFEDRRAAIAARAQALDARWVV</sequence>
<dbReference type="InterPro" id="IPR001672">
    <property type="entry name" value="G6P_Isomerase"/>
</dbReference>
<evidence type="ECO:0000256" key="5">
    <source>
        <dbReference type="ARBA" id="ARBA00023152"/>
    </source>
</evidence>
<dbReference type="PANTHER" id="PTHR11469">
    <property type="entry name" value="GLUCOSE-6-PHOSPHATE ISOMERASE"/>
    <property type="match status" value="1"/>
</dbReference>
<comment type="catalytic activity">
    <reaction evidence="7 8 9">
        <text>alpha-D-glucose 6-phosphate = beta-D-fructose 6-phosphate</text>
        <dbReference type="Rhea" id="RHEA:11816"/>
        <dbReference type="ChEBI" id="CHEBI:57634"/>
        <dbReference type="ChEBI" id="CHEBI:58225"/>
        <dbReference type="EC" id="5.3.1.9"/>
    </reaction>
</comment>
<comment type="caution">
    <text evidence="10">The sequence shown here is derived from an EMBL/GenBank/DDBJ whole genome shotgun (WGS) entry which is preliminary data.</text>
</comment>
<organism evidence="10 11">
    <name type="scientific">Chloroflexus islandicus</name>
    <dbReference type="NCBI Taxonomy" id="1707952"/>
    <lineage>
        <taxon>Bacteria</taxon>
        <taxon>Bacillati</taxon>
        <taxon>Chloroflexota</taxon>
        <taxon>Chloroflexia</taxon>
        <taxon>Chloroflexales</taxon>
        <taxon>Chloroflexineae</taxon>
        <taxon>Chloroflexaceae</taxon>
        <taxon>Chloroflexus</taxon>
    </lineage>
</organism>
<dbReference type="OrthoDB" id="140919at2"/>
<dbReference type="UniPathway" id="UPA00138"/>
<dbReference type="STRING" id="1707952.A6A03_05195"/>
<evidence type="ECO:0000256" key="3">
    <source>
        <dbReference type="ARBA" id="ARBA00022432"/>
    </source>
</evidence>
<comment type="pathway">
    <text evidence="8">Carbohydrate biosynthesis; gluconeogenesis.</text>
</comment>
<comment type="similarity">
    <text evidence="2 8 9">Belongs to the GPI family.</text>
</comment>
<dbReference type="PRINTS" id="PR00662">
    <property type="entry name" value="G6PISOMERASE"/>
</dbReference>
<dbReference type="GO" id="GO:0006096">
    <property type="term" value="P:glycolytic process"/>
    <property type="evidence" value="ECO:0007669"/>
    <property type="project" value="UniProtKB-UniRule"/>
</dbReference>
<dbReference type="InterPro" id="IPR035476">
    <property type="entry name" value="SIS_PGI_1"/>
</dbReference>
<keyword evidence="11" id="KW-1185">Reference proteome</keyword>
<evidence type="ECO:0000256" key="2">
    <source>
        <dbReference type="ARBA" id="ARBA00006604"/>
    </source>
</evidence>
<feature type="active site" evidence="8">
    <location>
        <position position="322"/>
    </location>
</feature>
<evidence type="ECO:0000256" key="6">
    <source>
        <dbReference type="ARBA" id="ARBA00023235"/>
    </source>
</evidence>
<dbReference type="PROSITE" id="PS00174">
    <property type="entry name" value="P_GLUCOSE_ISOMERASE_2"/>
    <property type="match status" value="1"/>
</dbReference>
<evidence type="ECO:0000256" key="4">
    <source>
        <dbReference type="ARBA" id="ARBA00022490"/>
    </source>
</evidence>
<protein>
    <recommendedName>
        <fullName evidence="8">Glucose-6-phosphate isomerase</fullName>
        <shortName evidence="8">GPI</shortName>
        <ecNumber evidence="8">5.3.1.9</ecNumber>
    </recommendedName>
    <alternativeName>
        <fullName evidence="8">Phosphoglucose isomerase</fullName>
        <shortName evidence="8">PGI</shortName>
    </alternativeName>
    <alternativeName>
        <fullName evidence="8">Phosphohexose isomerase</fullName>
        <shortName evidence="8">PHI</shortName>
    </alternativeName>
</protein>
<dbReference type="GO" id="GO:0004347">
    <property type="term" value="F:glucose-6-phosphate isomerase activity"/>
    <property type="evidence" value="ECO:0007669"/>
    <property type="project" value="UniProtKB-UniRule"/>
</dbReference>
<dbReference type="FunFam" id="3.40.50.10490:FF:000071">
    <property type="entry name" value="Glucose-6-phosphate isomerase"/>
    <property type="match status" value="1"/>
</dbReference>
<dbReference type="UniPathway" id="UPA00109">
    <property type="reaction ID" value="UER00181"/>
</dbReference>
<dbReference type="GO" id="GO:0048029">
    <property type="term" value="F:monosaccharide binding"/>
    <property type="evidence" value="ECO:0007669"/>
    <property type="project" value="TreeGrafter"/>
</dbReference>
<dbReference type="AlphaFoldDB" id="A0A178LVX7"/>
<comment type="function">
    <text evidence="8">Catalyzes the reversible isomerization of glucose-6-phosphate to fructose-6-phosphate.</text>
</comment>
<dbReference type="Gene3D" id="3.40.50.10490">
    <property type="entry name" value="Glucose-6-phosphate isomerase like protein, domain 1"/>
    <property type="match status" value="2"/>
</dbReference>
<dbReference type="PROSITE" id="PS51463">
    <property type="entry name" value="P_GLUCOSE_ISOMERASE_3"/>
    <property type="match status" value="1"/>
</dbReference>
<dbReference type="EMBL" id="LWQS01000103">
    <property type="protein sequence ID" value="OAN38286.1"/>
    <property type="molecule type" value="Genomic_DNA"/>
</dbReference>
<dbReference type="InterPro" id="IPR035482">
    <property type="entry name" value="SIS_PGI_2"/>
</dbReference>
<proteinExistence type="inferred from homology"/>
<keyword evidence="4 8" id="KW-0963">Cytoplasm</keyword>
<comment type="pathway">
    <text evidence="1 8 9">Carbohydrate degradation; glycolysis; D-glyceraldehyde 3-phosphate and glycerone phosphate from D-glucose: step 2/4.</text>
</comment>
<evidence type="ECO:0000256" key="9">
    <source>
        <dbReference type="RuleBase" id="RU000612"/>
    </source>
</evidence>
<dbReference type="InterPro" id="IPR046348">
    <property type="entry name" value="SIS_dom_sf"/>
</dbReference>
<keyword evidence="5 8" id="KW-0324">Glycolysis</keyword>
<evidence type="ECO:0000256" key="1">
    <source>
        <dbReference type="ARBA" id="ARBA00004926"/>
    </source>
</evidence>
<keyword evidence="3 8" id="KW-0312">Gluconeogenesis</keyword>
<evidence type="ECO:0000313" key="10">
    <source>
        <dbReference type="EMBL" id="OAN38286.1"/>
    </source>
</evidence>
<evidence type="ECO:0000313" key="11">
    <source>
        <dbReference type="Proteomes" id="UP000078287"/>
    </source>
</evidence>
<keyword evidence="6 8" id="KW-0413">Isomerase</keyword>
<dbReference type="CDD" id="cd05015">
    <property type="entry name" value="SIS_PGI_1"/>
    <property type="match status" value="1"/>
</dbReference>
<dbReference type="EC" id="5.3.1.9" evidence="8"/>
<evidence type="ECO:0000256" key="7">
    <source>
        <dbReference type="ARBA" id="ARBA00029321"/>
    </source>
</evidence>
<name>A0A178LVX7_9CHLR</name>
<comment type="subcellular location">
    <subcellularLocation>
        <location evidence="8">Cytoplasm</location>
    </subcellularLocation>
</comment>
<dbReference type="Pfam" id="PF00342">
    <property type="entry name" value="PGI"/>
    <property type="match status" value="1"/>
</dbReference>
<feature type="active site" description="Proton donor" evidence="8">
    <location>
        <position position="293"/>
    </location>
</feature>
<dbReference type="FunFam" id="3.40.50.10490:FF:000016">
    <property type="entry name" value="Glucose-6-phosphate isomerase"/>
    <property type="match status" value="1"/>
</dbReference>
<dbReference type="Proteomes" id="UP000078287">
    <property type="component" value="Unassembled WGS sequence"/>
</dbReference>
<accession>A0A178LVX7</accession>
<feature type="active site" evidence="8">
    <location>
        <position position="436"/>
    </location>
</feature>
<reference evidence="10 11" key="1">
    <citation type="submission" date="2016-04" db="EMBL/GenBank/DDBJ databases">
        <title>Chloroflexus islandicus sp. nov., a thermophilic filamentous anoxygenic phototrophic bacterium from geyser Strokkur (Iceland).</title>
        <authorList>
            <person name="Gaisin V.A."/>
            <person name="Kalashnikov A.M."/>
            <person name="Sukhacheva M.V."/>
            <person name="Grouzdev D.S."/>
            <person name="Ivanov T.M."/>
            <person name="Kuznetsov B."/>
            <person name="Gorlenko V.M."/>
        </authorList>
    </citation>
    <scope>NUCLEOTIDE SEQUENCE [LARGE SCALE GENOMIC DNA]</scope>
    <source>
        <strain evidence="11">isl-2</strain>
    </source>
</reference>
<dbReference type="GO" id="GO:0097367">
    <property type="term" value="F:carbohydrate derivative binding"/>
    <property type="evidence" value="ECO:0007669"/>
    <property type="project" value="InterPro"/>
</dbReference>
<evidence type="ECO:0000256" key="8">
    <source>
        <dbReference type="HAMAP-Rule" id="MF_00473"/>
    </source>
</evidence>
<dbReference type="GO" id="GO:0006094">
    <property type="term" value="P:gluconeogenesis"/>
    <property type="evidence" value="ECO:0007669"/>
    <property type="project" value="UniProtKB-UniRule"/>
</dbReference>
<dbReference type="InterPro" id="IPR018189">
    <property type="entry name" value="Phosphoglucose_isomerase_CS"/>
</dbReference>